<dbReference type="RefSeq" id="WP_156342326.1">
    <property type="nucleotide sequence ID" value="NZ_CACRSY010000010.1"/>
</dbReference>
<name>A0A6N2TK95_BLAHA</name>
<evidence type="ECO:0000259" key="6">
    <source>
        <dbReference type="PROSITE" id="PS51677"/>
    </source>
</evidence>
<dbReference type="InterPro" id="IPR002509">
    <property type="entry name" value="NODB_dom"/>
</dbReference>
<proteinExistence type="predicted"/>
<dbReference type="InterPro" id="IPR011330">
    <property type="entry name" value="Glyco_hydro/deAcase_b/a-brl"/>
</dbReference>
<feature type="domain" description="NodB homology" evidence="6">
    <location>
        <begin position="180"/>
        <end position="353"/>
    </location>
</feature>
<keyword evidence="1" id="KW-0479">Metal-binding</keyword>
<dbReference type="InterPro" id="IPR050248">
    <property type="entry name" value="Polysacc_deacetylase_ArnD"/>
</dbReference>
<dbReference type="AlphaFoldDB" id="A0A6N2TK95"/>
<feature type="transmembrane region" description="Helical" evidence="5">
    <location>
        <begin position="42"/>
        <end position="60"/>
    </location>
</feature>
<keyword evidence="5" id="KW-1133">Transmembrane helix</keyword>
<feature type="repeat" description="Cell wall-binding" evidence="4">
    <location>
        <begin position="134"/>
        <end position="153"/>
    </location>
</feature>
<evidence type="ECO:0000256" key="5">
    <source>
        <dbReference type="SAM" id="Phobius"/>
    </source>
</evidence>
<keyword evidence="2" id="KW-0677">Repeat</keyword>
<dbReference type="SUPFAM" id="SSF69360">
    <property type="entry name" value="Cell wall binding repeat"/>
    <property type="match status" value="1"/>
</dbReference>
<dbReference type="EMBL" id="CACRSY010000010">
    <property type="protein sequence ID" value="VYT05122.1"/>
    <property type="molecule type" value="Genomic_DNA"/>
</dbReference>
<dbReference type="GO" id="GO:0016020">
    <property type="term" value="C:membrane"/>
    <property type="evidence" value="ECO:0007669"/>
    <property type="project" value="TreeGrafter"/>
</dbReference>
<evidence type="ECO:0000256" key="2">
    <source>
        <dbReference type="ARBA" id="ARBA00022737"/>
    </source>
</evidence>
<dbReference type="InterPro" id="IPR018337">
    <property type="entry name" value="Cell_wall/Cho-bd_repeat"/>
</dbReference>
<dbReference type="CDD" id="cd10954">
    <property type="entry name" value="CE4_CtAXE_like"/>
    <property type="match status" value="1"/>
</dbReference>
<evidence type="ECO:0000256" key="4">
    <source>
        <dbReference type="PROSITE-ProRule" id="PRU00591"/>
    </source>
</evidence>
<dbReference type="GO" id="GO:0005975">
    <property type="term" value="P:carbohydrate metabolic process"/>
    <property type="evidence" value="ECO:0007669"/>
    <property type="project" value="InterPro"/>
</dbReference>
<dbReference type="PROSITE" id="PS51677">
    <property type="entry name" value="NODB"/>
    <property type="match status" value="1"/>
</dbReference>
<evidence type="ECO:0000256" key="3">
    <source>
        <dbReference type="ARBA" id="ARBA00022801"/>
    </source>
</evidence>
<dbReference type="PANTHER" id="PTHR10587:SF133">
    <property type="entry name" value="CHITIN DEACETYLASE 1-RELATED"/>
    <property type="match status" value="1"/>
</dbReference>
<keyword evidence="5" id="KW-0812">Transmembrane</keyword>
<dbReference type="Pfam" id="PF01522">
    <property type="entry name" value="Polysacc_deac_1"/>
    <property type="match status" value="1"/>
</dbReference>
<evidence type="ECO:0000256" key="1">
    <source>
        <dbReference type="ARBA" id="ARBA00022723"/>
    </source>
</evidence>
<keyword evidence="3 7" id="KW-0378">Hydrolase</keyword>
<reference evidence="7" key="1">
    <citation type="submission" date="2019-11" db="EMBL/GenBank/DDBJ databases">
        <authorList>
            <person name="Feng L."/>
        </authorList>
    </citation>
    <scope>NUCLEOTIDE SEQUENCE</scope>
    <source>
        <strain evidence="7">BhanseniiLFYP23</strain>
    </source>
</reference>
<dbReference type="Gene3D" id="2.10.270.10">
    <property type="entry name" value="Cholin Binding"/>
    <property type="match status" value="1"/>
</dbReference>
<keyword evidence="5" id="KW-0472">Membrane</keyword>
<feature type="repeat" description="Cell wall-binding" evidence="4">
    <location>
        <begin position="154"/>
        <end position="173"/>
    </location>
</feature>
<dbReference type="SUPFAM" id="SSF88713">
    <property type="entry name" value="Glycoside hydrolase/deacetylase"/>
    <property type="match status" value="1"/>
</dbReference>
<sequence length="383" mass="43577">MDYDERFRSGDEFDDEEYERRRQARMMRRRQERLRQIRRRKLMRIVVMAGALVLAIFLVAKGVTALTSGFGKKKPTEISKEVKAETKKGEIPAAKQPVLSASDIQKLSGDMTIFGWQTDETGKWYRNADGTFFEAGWKEIDGAKYYFDENGYVKTGWLELDGKDYYFDEEGRYDSSKVRPMVALTYDDGPGKYTDKLLDCLEENNAKATFFMLGENAEKYPDVIKRLYDSGMELGNHTYDHQMLPSLSSEQVTEEIGKTNSIIENAAGVPADSLRPPGGSLNESVQELAGMPIIKWSLDTKDWKTKSADTTYQKVIDNVQDGSVVLMHDIHEWSIEASLRLIPELVEKGYKLVTVQELAAAKGIELKDGEVYYYFGEGTQEVE</sequence>
<dbReference type="GO" id="GO:0046872">
    <property type="term" value="F:metal ion binding"/>
    <property type="evidence" value="ECO:0007669"/>
    <property type="project" value="UniProtKB-KW"/>
</dbReference>
<gene>
    <name evidence="7" type="primary">pdaC_2</name>
    <name evidence="7" type="ORF">BHLFYP23_02608</name>
</gene>
<accession>A0A6N2TK95</accession>
<dbReference type="PROSITE" id="PS51170">
    <property type="entry name" value="CW"/>
    <property type="match status" value="2"/>
</dbReference>
<organism evidence="7">
    <name type="scientific">Blautia hansenii</name>
    <name type="common">Ruminococcus hansenii</name>
    <dbReference type="NCBI Taxonomy" id="1322"/>
    <lineage>
        <taxon>Bacteria</taxon>
        <taxon>Bacillati</taxon>
        <taxon>Bacillota</taxon>
        <taxon>Clostridia</taxon>
        <taxon>Lachnospirales</taxon>
        <taxon>Lachnospiraceae</taxon>
        <taxon>Blautia</taxon>
    </lineage>
</organism>
<dbReference type="GO" id="GO:0016810">
    <property type="term" value="F:hydrolase activity, acting on carbon-nitrogen (but not peptide) bonds"/>
    <property type="evidence" value="ECO:0007669"/>
    <property type="project" value="InterPro"/>
</dbReference>
<dbReference type="Gene3D" id="3.20.20.370">
    <property type="entry name" value="Glycoside hydrolase/deacetylase"/>
    <property type="match status" value="1"/>
</dbReference>
<dbReference type="Pfam" id="PF19127">
    <property type="entry name" value="Choline_bind_3"/>
    <property type="match status" value="1"/>
</dbReference>
<dbReference type="EC" id="3.5.1.-" evidence="7"/>
<dbReference type="PANTHER" id="PTHR10587">
    <property type="entry name" value="GLYCOSYL TRANSFERASE-RELATED"/>
    <property type="match status" value="1"/>
</dbReference>
<protein>
    <submittedName>
        <fullName evidence="7">Peptidoglycan-N-acetylmuramic acid deacetylase PdaC</fullName>
        <ecNumber evidence="7">3.5.1.-</ecNumber>
    </submittedName>
</protein>
<evidence type="ECO:0000313" key="7">
    <source>
        <dbReference type="EMBL" id="VYT05122.1"/>
    </source>
</evidence>